<keyword evidence="2" id="KW-1185">Reference proteome</keyword>
<dbReference type="AlphaFoldDB" id="A0A1Z4JCG7"/>
<protein>
    <submittedName>
        <fullName evidence="1">Uncharacterized protein</fullName>
    </submittedName>
</protein>
<organism evidence="1 2">
    <name type="scientific">Leptolyngbya boryana NIES-2135</name>
    <dbReference type="NCBI Taxonomy" id="1973484"/>
    <lineage>
        <taxon>Bacteria</taxon>
        <taxon>Bacillati</taxon>
        <taxon>Cyanobacteriota</taxon>
        <taxon>Cyanophyceae</taxon>
        <taxon>Leptolyngbyales</taxon>
        <taxon>Leptolyngbyaceae</taxon>
        <taxon>Leptolyngbya group</taxon>
        <taxon>Leptolyngbya</taxon>
    </lineage>
</organism>
<reference evidence="1 2" key="1">
    <citation type="submission" date="2017-06" db="EMBL/GenBank/DDBJ databases">
        <title>Genome sequencing of cyanobaciteial culture collection at National Institute for Environmental Studies (NIES).</title>
        <authorList>
            <person name="Hirose Y."/>
            <person name="Shimura Y."/>
            <person name="Fujisawa T."/>
            <person name="Nakamura Y."/>
            <person name="Kawachi M."/>
        </authorList>
    </citation>
    <scope>NUCLEOTIDE SEQUENCE [LARGE SCALE GENOMIC DNA]</scope>
    <source>
        <strain evidence="1 2">NIES-2135</strain>
    </source>
</reference>
<accession>A0A1Z4JCG7</accession>
<dbReference type="EMBL" id="AP018203">
    <property type="protein sequence ID" value="BAY54378.1"/>
    <property type="molecule type" value="Genomic_DNA"/>
</dbReference>
<proteinExistence type="predicted"/>
<sequence>MAHFILDLPTWLNSTTHLGDLFQTMQSIDVTIFAQEFKPTDITGDVSKSWNHFVRTGQVWAFVIGIVAGYLAKTFTSFG</sequence>
<evidence type="ECO:0000313" key="2">
    <source>
        <dbReference type="Proteomes" id="UP000217895"/>
    </source>
</evidence>
<evidence type="ECO:0000313" key="1">
    <source>
        <dbReference type="EMBL" id="BAY54378.1"/>
    </source>
</evidence>
<name>A0A1Z4JCG7_LEPBY</name>
<dbReference type="Proteomes" id="UP000217895">
    <property type="component" value="Chromosome"/>
</dbReference>
<gene>
    <name evidence="1" type="ORF">NIES2135_11950</name>
</gene>